<keyword evidence="2" id="KW-1185">Reference proteome</keyword>
<organism evidence="1 2">
    <name type="scientific">Daedalea quercina L-15889</name>
    <dbReference type="NCBI Taxonomy" id="1314783"/>
    <lineage>
        <taxon>Eukaryota</taxon>
        <taxon>Fungi</taxon>
        <taxon>Dikarya</taxon>
        <taxon>Basidiomycota</taxon>
        <taxon>Agaricomycotina</taxon>
        <taxon>Agaricomycetes</taxon>
        <taxon>Polyporales</taxon>
        <taxon>Fomitopsis</taxon>
    </lineage>
</organism>
<evidence type="ECO:0000313" key="2">
    <source>
        <dbReference type="Proteomes" id="UP000076727"/>
    </source>
</evidence>
<dbReference type="EMBL" id="KV429040">
    <property type="protein sequence ID" value="KZT72515.1"/>
    <property type="molecule type" value="Genomic_DNA"/>
</dbReference>
<reference evidence="1 2" key="1">
    <citation type="journal article" date="2016" name="Mol. Biol. Evol.">
        <title>Comparative Genomics of Early-Diverging Mushroom-Forming Fungi Provides Insights into the Origins of Lignocellulose Decay Capabilities.</title>
        <authorList>
            <person name="Nagy L.G."/>
            <person name="Riley R."/>
            <person name="Tritt A."/>
            <person name="Adam C."/>
            <person name="Daum C."/>
            <person name="Floudas D."/>
            <person name="Sun H."/>
            <person name="Yadav J.S."/>
            <person name="Pangilinan J."/>
            <person name="Larsson K.H."/>
            <person name="Matsuura K."/>
            <person name="Barry K."/>
            <person name="Labutti K."/>
            <person name="Kuo R."/>
            <person name="Ohm R.A."/>
            <person name="Bhattacharya S.S."/>
            <person name="Shirouzu T."/>
            <person name="Yoshinaga Y."/>
            <person name="Martin F.M."/>
            <person name="Grigoriev I.V."/>
            <person name="Hibbett D.S."/>
        </authorList>
    </citation>
    <scope>NUCLEOTIDE SEQUENCE [LARGE SCALE GENOMIC DNA]</scope>
    <source>
        <strain evidence="1 2">L-15889</strain>
    </source>
</reference>
<dbReference type="AlphaFoldDB" id="A0A165SUP4"/>
<proteinExistence type="predicted"/>
<gene>
    <name evidence="1" type="ORF">DAEQUDRAFT_588582</name>
</gene>
<protein>
    <submittedName>
        <fullName evidence="1">Uncharacterized protein</fullName>
    </submittedName>
</protein>
<accession>A0A165SUP4</accession>
<name>A0A165SUP4_9APHY</name>
<dbReference type="Proteomes" id="UP000076727">
    <property type="component" value="Unassembled WGS sequence"/>
</dbReference>
<evidence type="ECO:0000313" key="1">
    <source>
        <dbReference type="EMBL" id="KZT72515.1"/>
    </source>
</evidence>
<sequence length="71" mass="7852">MVVTLLLFPCDICDPEAWPHVPLHIYTSIGSDSPTGSAIHPSVDLARRLSHTCASHFRRSNRQFLGTAYST</sequence>